<feature type="compositionally biased region" description="Low complexity" evidence="1">
    <location>
        <begin position="25"/>
        <end position="64"/>
    </location>
</feature>
<evidence type="ECO:0000313" key="4">
    <source>
        <dbReference type="EMBL" id="ATP53886.1"/>
    </source>
</evidence>
<proteinExistence type="predicted"/>
<dbReference type="Proteomes" id="UP000225608">
    <property type="component" value="Chromosome"/>
</dbReference>
<dbReference type="KEGG" id="caer:CSV91_04655"/>
<keyword evidence="2" id="KW-0812">Transmembrane</keyword>
<name>A0A2D1TX40_9ACTN</name>
<dbReference type="Pfam" id="PF13240">
    <property type="entry name" value="Zn_Ribbon_1"/>
    <property type="match status" value="1"/>
</dbReference>
<evidence type="ECO:0000259" key="3">
    <source>
        <dbReference type="Pfam" id="PF13240"/>
    </source>
</evidence>
<organism evidence="4 5">
    <name type="scientific">Collinsella aerofaciens</name>
    <dbReference type="NCBI Taxonomy" id="74426"/>
    <lineage>
        <taxon>Bacteria</taxon>
        <taxon>Bacillati</taxon>
        <taxon>Actinomycetota</taxon>
        <taxon>Coriobacteriia</taxon>
        <taxon>Coriobacteriales</taxon>
        <taxon>Coriobacteriaceae</taxon>
        <taxon>Collinsella</taxon>
    </lineage>
</organism>
<evidence type="ECO:0000256" key="1">
    <source>
        <dbReference type="SAM" id="MobiDB-lite"/>
    </source>
</evidence>
<dbReference type="AlphaFoldDB" id="A0A2D1TX40"/>
<dbReference type="InterPro" id="IPR026870">
    <property type="entry name" value="Zinc_ribbon_dom"/>
</dbReference>
<feature type="compositionally biased region" description="Low complexity" evidence="1">
    <location>
        <begin position="72"/>
        <end position="94"/>
    </location>
</feature>
<sequence>MQCVACGKTIPDSMAFCPYCGAAQTGGASGSTSSSTDAGSGPSSNSGSDSSSQTGGATSSGSTPTPAPSPTPGAGTTSGSSAGGSAAASAPVAPTQYESDKRLGQIACVLSAVALVLVIAGLQKAYIGLGVIIAAYLLINIFRK</sequence>
<reference evidence="4 5" key="1">
    <citation type="submission" date="2017-10" db="EMBL/GenBank/DDBJ databases">
        <title>Complete genome sequence of Collinsella aerofaciens isolated from the gut of a healthy adult Indian.</title>
        <authorList>
            <person name="Bag S."/>
            <person name="Ghosh T.S."/>
            <person name="Das B."/>
        </authorList>
    </citation>
    <scope>NUCLEOTIDE SEQUENCE [LARGE SCALE GENOMIC DNA]</scope>
    <source>
        <strain evidence="5">indica</strain>
    </source>
</reference>
<gene>
    <name evidence="4" type="ORF">CSV91_04655</name>
</gene>
<evidence type="ECO:0000256" key="2">
    <source>
        <dbReference type="SAM" id="Phobius"/>
    </source>
</evidence>
<keyword evidence="2" id="KW-0472">Membrane</keyword>
<accession>A0A2D1TX40</accession>
<dbReference type="EMBL" id="CP024160">
    <property type="protein sequence ID" value="ATP53886.1"/>
    <property type="molecule type" value="Genomic_DNA"/>
</dbReference>
<feature type="transmembrane region" description="Helical" evidence="2">
    <location>
        <begin position="126"/>
        <end position="142"/>
    </location>
</feature>
<evidence type="ECO:0000313" key="5">
    <source>
        <dbReference type="Proteomes" id="UP000225608"/>
    </source>
</evidence>
<feature type="domain" description="Zinc-ribbon" evidence="3">
    <location>
        <begin position="3"/>
        <end position="23"/>
    </location>
</feature>
<feature type="transmembrane region" description="Helical" evidence="2">
    <location>
        <begin position="103"/>
        <end position="120"/>
    </location>
</feature>
<feature type="region of interest" description="Disordered" evidence="1">
    <location>
        <begin position="25"/>
        <end position="94"/>
    </location>
</feature>
<protein>
    <recommendedName>
        <fullName evidence="3">Zinc-ribbon domain-containing protein</fullName>
    </recommendedName>
</protein>
<keyword evidence="2" id="KW-1133">Transmembrane helix</keyword>
<dbReference type="RefSeq" id="WP_099431994.1">
    <property type="nucleotide sequence ID" value="NZ_CP024160.1"/>
</dbReference>